<dbReference type="EC" id="1.6.5.2" evidence="2"/>
<dbReference type="Gene3D" id="3.90.25.10">
    <property type="entry name" value="UDP-galactose 4-epimerase, domain 1"/>
    <property type="match status" value="1"/>
</dbReference>
<dbReference type="InterPro" id="IPR051604">
    <property type="entry name" value="Ergot_Alk_Oxidoreductase"/>
</dbReference>
<dbReference type="InterPro" id="IPR036291">
    <property type="entry name" value="NAD(P)-bd_dom_sf"/>
</dbReference>
<name>A0ABV1RP82_9BACT</name>
<dbReference type="InterPro" id="IPR008030">
    <property type="entry name" value="NmrA-like"/>
</dbReference>
<dbReference type="Proteomes" id="UP001476807">
    <property type="component" value="Unassembled WGS sequence"/>
</dbReference>
<evidence type="ECO:0000313" key="3">
    <source>
        <dbReference type="Proteomes" id="UP001476807"/>
    </source>
</evidence>
<comment type="caution">
    <text evidence="2">The sequence shown here is derived from an EMBL/GenBank/DDBJ whole genome shotgun (WGS) entry which is preliminary data.</text>
</comment>
<dbReference type="Pfam" id="PF05368">
    <property type="entry name" value="NmrA"/>
    <property type="match status" value="1"/>
</dbReference>
<gene>
    <name evidence="2" type="ORF">ABS362_01445</name>
</gene>
<evidence type="ECO:0000313" key="2">
    <source>
        <dbReference type="EMBL" id="MER2996188.1"/>
    </source>
</evidence>
<keyword evidence="2" id="KW-0560">Oxidoreductase</keyword>
<sequence>MQQTILVTGATGTVGREVVKQLSMLDGIRVRAGVHSVIKGENLRRLPDVEVVEMEFTDPDSLHAAFTHADKVFLVTPFSEGQVEMAKKLIDEAKKRGVKHIVKLSAIGAGDENAIQLCRWHRDIEQYIEQSGIPYTFLRAASFMQNFENYSSPTIKSEGKIYMPTGDGKVAYIDARDIAAVAIAVLTNDGHENKIYDLTGPEAISVSEVADTISLVTGRQVDFVDVPEEDARKSMQQQQTPDWMINSLLELYGQHRAGKSAEVNSSVEELTGHKPHTFRQFVKEYKECFV</sequence>
<protein>
    <submittedName>
        <fullName evidence="2">SDR family oxidoreductase</fullName>
        <ecNumber evidence="2">1.6.5.2</ecNumber>
    </submittedName>
</protein>
<reference evidence="2 3" key="1">
    <citation type="submission" date="2024-06" db="EMBL/GenBank/DDBJ databases">
        <title>Pontibacter populi HYL7-15.</title>
        <authorList>
            <person name="Kim M.K."/>
        </authorList>
    </citation>
    <scope>NUCLEOTIDE SEQUENCE [LARGE SCALE GENOMIC DNA]</scope>
    <source>
        <strain evidence="2 3">HYL7-15</strain>
    </source>
</reference>
<dbReference type="SUPFAM" id="SSF51735">
    <property type="entry name" value="NAD(P)-binding Rossmann-fold domains"/>
    <property type="match status" value="1"/>
</dbReference>
<dbReference type="CDD" id="cd05269">
    <property type="entry name" value="TMR_SDR_a"/>
    <property type="match status" value="1"/>
</dbReference>
<dbReference type="PANTHER" id="PTHR43162:SF1">
    <property type="entry name" value="PRESTALK A DIFFERENTIATION PROTEIN A"/>
    <property type="match status" value="1"/>
</dbReference>
<feature type="domain" description="NmrA-like" evidence="1">
    <location>
        <begin position="1"/>
        <end position="281"/>
    </location>
</feature>
<keyword evidence="3" id="KW-1185">Reference proteome</keyword>
<evidence type="ECO:0000259" key="1">
    <source>
        <dbReference type="Pfam" id="PF05368"/>
    </source>
</evidence>
<proteinExistence type="predicted"/>
<dbReference type="EMBL" id="JBEOKT010000001">
    <property type="protein sequence ID" value="MER2996188.1"/>
    <property type="molecule type" value="Genomic_DNA"/>
</dbReference>
<dbReference type="Gene3D" id="3.40.50.720">
    <property type="entry name" value="NAD(P)-binding Rossmann-like Domain"/>
    <property type="match status" value="1"/>
</dbReference>
<dbReference type="GO" id="GO:0003955">
    <property type="term" value="F:NAD(P)H dehydrogenase (quinone) activity"/>
    <property type="evidence" value="ECO:0007669"/>
    <property type="project" value="UniProtKB-EC"/>
</dbReference>
<dbReference type="PANTHER" id="PTHR43162">
    <property type="match status" value="1"/>
</dbReference>
<accession>A0ABV1RP82</accession>
<organism evidence="2 3">
    <name type="scientific">Pontibacter populi</name>
    <dbReference type="NCBI Taxonomy" id="890055"/>
    <lineage>
        <taxon>Bacteria</taxon>
        <taxon>Pseudomonadati</taxon>
        <taxon>Bacteroidota</taxon>
        <taxon>Cytophagia</taxon>
        <taxon>Cytophagales</taxon>
        <taxon>Hymenobacteraceae</taxon>
        <taxon>Pontibacter</taxon>
    </lineage>
</organism>
<dbReference type="RefSeq" id="WP_350410344.1">
    <property type="nucleotide sequence ID" value="NZ_JBEOKT010000001.1"/>
</dbReference>